<feature type="region of interest" description="Disordered" evidence="1">
    <location>
        <begin position="233"/>
        <end position="267"/>
    </location>
</feature>
<dbReference type="AlphaFoldDB" id="A0A8H7TIA1"/>
<dbReference type="InterPro" id="IPR053157">
    <property type="entry name" value="Sterol_Uptake_Regulator"/>
</dbReference>
<dbReference type="PANTHER" id="PTHR47784:SF5">
    <property type="entry name" value="STEROL UPTAKE CONTROL PROTEIN 2"/>
    <property type="match status" value="1"/>
</dbReference>
<organism evidence="2 3">
    <name type="scientific">Cadophora malorum</name>
    <dbReference type="NCBI Taxonomy" id="108018"/>
    <lineage>
        <taxon>Eukaryota</taxon>
        <taxon>Fungi</taxon>
        <taxon>Dikarya</taxon>
        <taxon>Ascomycota</taxon>
        <taxon>Pezizomycotina</taxon>
        <taxon>Leotiomycetes</taxon>
        <taxon>Helotiales</taxon>
        <taxon>Ploettnerulaceae</taxon>
        <taxon>Cadophora</taxon>
    </lineage>
</organism>
<feature type="compositionally biased region" description="Low complexity" evidence="1">
    <location>
        <begin position="239"/>
        <end position="251"/>
    </location>
</feature>
<reference evidence="2" key="1">
    <citation type="submission" date="2021-02" db="EMBL/GenBank/DDBJ databases">
        <title>Genome sequence Cadophora malorum strain M34.</title>
        <authorList>
            <person name="Stefanovic E."/>
            <person name="Vu D."/>
            <person name="Scully C."/>
            <person name="Dijksterhuis J."/>
            <person name="Roader J."/>
            <person name="Houbraken J."/>
        </authorList>
    </citation>
    <scope>NUCLEOTIDE SEQUENCE</scope>
    <source>
        <strain evidence="2">M34</strain>
    </source>
</reference>
<proteinExistence type="predicted"/>
<comment type="caution">
    <text evidence="2">The sequence shown here is derived from an EMBL/GenBank/DDBJ whole genome shotgun (WGS) entry which is preliminary data.</text>
</comment>
<sequence length="375" mass="42824">MTCISRNSSTQTVKKSRRALISMYPISTSLLPELSPSHFTPQTNELLHHYTSTLYKMLSGKRSRSVWRIDMPILGLSHPFVLSGLLSLSALHLSSLIPSRRREFLNYAISQESAALPSFRKAMVNCNPESIDAVFAFAGNAICYVMASPRDMYGGEKHQQQQDRCRLPSRNDDHAHWFIMMRGLMAFLSNNWSGIAKGSFAPLLHGDPGPVYASYNPDDEQLVKLEQLFESFDSSPTSQEEQQQPLLRPLPAFSSSPPSHTLQQKTTNHDPQIYHTALLELRRVFALPYTPHRTICTQTAAHMWPGSLNQDFVELIYERDERALVILAHYCVLLKKVDHVWYLKGLGKGLLESIWEVLGEEWRPWVRWARECEVE</sequence>
<keyword evidence="3" id="KW-1185">Reference proteome</keyword>
<protein>
    <submittedName>
        <fullName evidence="2">Uncharacterized protein</fullName>
    </submittedName>
</protein>
<gene>
    <name evidence="2" type="ORF">IFR04_007124</name>
</gene>
<name>A0A8H7TIA1_9HELO</name>
<dbReference type="Proteomes" id="UP000664132">
    <property type="component" value="Unassembled WGS sequence"/>
</dbReference>
<dbReference type="GO" id="GO:0001228">
    <property type="term" value="F:DNA-binding transcription activator activity, RNA polymerase II-specific"/>
    <property type="evidence" value="ECO:0007669"/>
    <property type="project" value="TreeGrafter"/>
</dbReference>
<dbReference type="OrthoDB" id="5386330at2759"/>
<dbReference type="PANTHER" id="PTHR47784">
    <property type="entry name" value="STEROL UPTAKE CONTROL PROTEIN 2"/>
    <property type="match status" value="1"/>
</dbReference>
<evidence type="ECO:0000313" key="2">
    <source>
        <dbReference type="EMBL" id="KAG4419717.1"/>
    </source>
</evidence>
<dbReference type="EMBL" id="JAFJYH010000099">
    <property type="protein sequence ID" value="KAG4419717.1"/>
    <property type="molecule type" value="Genomic_DNA"/>
</dbReference>
<evidence type="ECO:0000313" key="3">
    <source>
        <dbReference type="Proteomes" id="UP000664132"/>
    </source>
</evidence>
<accession>A0A8H7TIA1</accession>
<evidence type="ECO:0000256" key="1">
    <source>
        <dbReference type="SAM" id="MobiDB-lite"/>
    </source>
</evidence>
<feature type="compositionally biased region" description="Polar residues" evidence="1">
    <location>
        <begin position="253"/>
        <end position="267"/>
    </location>
</feature>